<keyword evidence="1" id="KW-0812">Transmembrane</keyword>
<feature type="transmembrane region" description="Helical" evidence="1">
    <location>
        <begin position="30"/>
        <end position="50"/>
    </location>
</feature>
<feature type="transmembrane region" description="Helical" evidence="1">
    <location>
        <begin position="100"/>
        <end position="124"/>
    </location>
</feature>
<keyword evidence="1" id="KW-1133">Transmembrane helix</keyword>
<dbReference type="EMBL" id="HBUF01253963">
    <property type="protein sequence ID" value="CAG6681023.1"/>
    <property type="molecule type" value="Transcribed_RNA"/>
</dbReference>
<dbReference type="EMBL" id="HBUF01253964">
    <property type="protein sequence ID" value="CAG6681024.1"/>
    <property type="molecule type" value="Transcribed_RNA"/>
</dbReference>
<reference evidence="2" key="1">
    <citation type="submission" date="2021-05" db="EMBL/GenBank/DDBJ databases">
        <authorList>
            <person name="Alioto T."/>
            <person name="Alioto T."/>
            <person name="Gomez Garrido J."/>
        </authorList>
    </citation>
    <scope>NUCLEOTIDE SEQUENCE</scope>
</reference>
<accession>A0A8D8QCQ5</accession>
<dbReference type="EMBL" id="HBUF01070859">
    <property type="protein sequence ID" value="CAG6629470.1"/>
    <property type="molecule type" value="Transcribed_RNA"/>
</dbReference>
<organism evidence="2">
    <name type="scientific">Cacopsylla melanoneura</name>
    <dbReference type="NCBI Taxonomy" id="428564"/>
    <lineage>
        <taxon>Eukaryota</taxon>
        <taxon>Metazoa</taxon>
        <taxon>Ecdysozoa</taxon>
        <taxon>Arthropoda</taxon>
        <taxon>Hexapoda</taxon>
        <taxon>Insecta</taxon>
        <taxon>Pterygota</taxon>
        <taxon>Neoptera</taxon>
        <taxon>Paraneoptera</taxon>
        <taxon>Hemiptera</taxon>
        <taxon>Sternorrhyncha</taxon>
        <taxon>Psylloidea</taxon>
        <taxon>Psyllidae</taxon>
        <taxon>Psyllinae</taxon>
        <taxon>Cacopsylla</taxon>
    </lineage>
</organism>
<sequence length="137" mass="15033">MMCFLGGDVVGFGKSTNFPSRLNSVNTNGVGLLTTLSVCFALSPICKTLFSSLLSVRRLFSINFGYSVWVDVFNCLGVMCSFESTIEKCPKMSCLFLNSLVFLGGVDVFFPVSLSMLGCFVFLFRIEFSLSCLSVFI</sequence>
<evidence type="ECO:0000256" key="1">
    <source>
        <dbReference type="SAM" id="Phobius"/>
    </source>
</evidence>
<dbReference type="EMBL" id="HBUF01597807">
    <property type="protein sequence ID" value="CAG6775249.1"/>
    <property type="molecule type" value="Transcribed_RNA"/>
</dbReference>
<dbReference type="EMBL" id="HBUF01597808">
    <property type="protein sequence ID" value="CAG6775250.1"/>
    <property type="molecule type" value="Transcribed_RNA"/>
</dbReference>
<name>A0A8D8QCQ5_9HEMI</name>
<dbReference type="EMBL" id="HBUF01070858">
    <property type="protein sequence ID" value="CAG6629469.1"/>
    <property type="molecule type" value="Transcribed_RNA"/>
</dbReference>
<protein>
    <submittedName>
        <fullName evidence="2">Uncharacterized protein</fullName>
    </submittedName>
</protein>
<keyword evidence="1" id="KW-0472">Membrane</keyword>
<dbReference type="AlphaFoldDB" id="A0A8D8QCQ5"/>
<evidence type="ECO:0000313" key="2">
    <source>
        <dbReference type="EMBL" id="CAG6629468.1"/>
    </source>
</evidence>
<dbReference type="EMBL" id="HBUF01070857">
    <property type="protein sequence ID" value="CAG6629468.1"/>
    <property type="molecule type" value="Transcribed_RNA"/>
</dbReference>
<dbReference type="EMBL" id="HBUF01431066">
    <property type="protein sequence ID" value="CAG6741946.1"/>
    <property type="molecule type" value="Transcribed_RNA"/>
</dbReference>
<proteinExistence type="predicted"/>
<dbReference type="EMBL" id="HBUF01431067">
    <property type="protein sequence ID" value="CAG6741947.1"/>
    <property type="molecule type" value="Transcribed_RNA"/>
</dbReference>